<organism evidence="1 2">
    <name type="scientific">Paractinoplanes toevensis</name>
    <dbReference type="NCBI Taxonomy" id="571911"/>
    <lineage>
        <taxon>Bacteria</taxon>
        <taxon>Bacillati</taxon>
        <taxon>Actinomycetota</taxon>
        <taxon>Actinomycetes</taxon>
        <taxon>Micromonosporales</taxon>
        <taxon>Micromonosporaceae</taxon>
        <taxon>Paractinoplanes</taxon>
    </lineage>
</organism>
<proteinExistence type="predicted"/>
<keyword evidence="2" id="KW-1185">Reference proteome</keyword>
<name>A0A919WCJ8_9ACTN</name>
<dbReference type="Proteomes" id="UP000677082">
    <property type="component" value="Unassembled WGS sequence"/>
</dbReference>
<comment type="caution">
    <text evidence="1">The sequence shown here is derived from an EMBL/GenBank/DDBJ whole genome shotgun (WGS) entry which is preliminary data.</text>
</comment>
<sequence>MPFLVDDLISGLDAVDRDRADLVVVREFGPAPAPLGKQAPAPAPPGKQALVFVKPELLYPGLDRAGNLGAVLRMLGKAGLTIGAAAVLGPARLADVIAGHYAMINRVSRLGVDGLTPAAARALRDRFGGDEPVLGGSQILARPGASLDDLIAAWPVAGSVKLAPGAYAATINIGGERVVALNGFHPEQLAHYTTADARVVAVEVTWETPGWREFRSEIIGATDPYAADARSIRAYIRDHRVDLGVPEVDRGVNGVHASAGPLEAMVELCRFFAVPPSATAFGAAGAFDRLPDDADLHRLFEATEDCEPAEALRAINRWPQPDTTPARGRPADI</sequence>
<dbReference type="SUPFAM" id="SSF54919">
    <property type="entry name" value="Nucleoside diphosphate kinase, NDK"/>
    <property type="match status" value="1"/>
</dbReference>
<evidence type="ECO:0000313" key="2">
    <source>
        <dbReference type="Proteomes" id="UP000677082"/>
    </source>
</evidence>
<dbReference type="EMBL" id="BOQN01000153">
    <property type="protein sequence ID" value="GIM97615.1"/>
    <property type="molecule type" value="Genomic_DNA"/>
</dbReference>
<dbReference type="InterPro" id="IPR036850">
    <property type="entry name" value="NDK-like_dom_sf"/>
</dbReference>
<evidence type="ECO:0000313" key="1">
    <source>
        <dbReference type="EMBL" id="GIM97615.1"/>
    </source>
</evidence>
<protein>
    <submittedName>
        <fullName evidence="1">Uncharacterized protein</fullName>
    </submittedName>
</protein>
<gene>
    <name evidence="1" type="ORF">Ato02nite_094080</name>
</gene>
<reference evidence="1 2" key="1">
    <citation type="submission" date="2021-03" db="EMBL/GenBank/DDBJ databases">
        <title>Whole genome shotgun sequence of Actinoplanes toevensis NBRC 105298.</title>
        <authorList>
            <person name="Komaki H."/>
            <person name="Tamura T."/>
        </authorList>
    </citation>
    <scope>NUCLEOTIDE SEQUENCE [LARGE SCALE GENOMIC DNA]</scope>
    <source>
        <strain evidence="1 2">NBRC 105298</strain>
    </source>
</reference>
<dbReference type="Gene3D" id="3.30.70.141">
    <property type="entry name" value="Nucleoside diphosphate kinase-like domain"/>
    <property type="match status" value="1"/>
</dbReference>
<accession>A0A919WCJ8</accession>
<dbReference type="AlphaFoldDB" id="A0A919WCJ8"/>